<reference evidence="12" key="1">
    <citation type="submission" date="2025-08" db="UniProtKB">
        <authorList>
            <consortium name="RefSeq"/>
        </authorList>
    </citation>
    <scope>IDENTIFICATION</scope>
    <source>
        <tissue evidence="12">Muscle</tissue>
    </source>
</reference>
<dbReference type="Pfam" id="PF02668">
    <property type="entry name" value="TauD"/>
    <property type="match status" value="1"/>
</dbReference>
<dbReference type="Proteomes" id="UP000694941">
    <property type="component" value="Unplaced"/>
</dbReference>
<evidence type="ECO:0000259" key="10">
    <source>
        <dbReference type="Pfam" id="PF06155"/>
    </source>
</evidence>
<dbReference type="InterPro" id="IPR042098">
    <property type="entry name" value="TauD-like_sf"/>
</dbReference>
<evidence type="ECO:0000313" key="12">
    <source>
        <dbReference type="RefSeq" id="XP_013778762.1"/>
    </source>
</evidence>
<dbReference type="RefSeq" id="XP_013778762.1">
    <property type="nucleotide sequence ID" value="XM_013923308.2"/>
</dbReference>
<keyword evidence="8" id="KW-0408">Iron</keyword>
<feature type="domain" description="TauD/TfdA-like" evidence="9">
    <location>
        <begin position="179"/>
        <end position="427"/>
    </location>
</feature>
<comment type="similarity">
    <text evidence="3">Belongs to the gamma-BBH/TMLD family.</text>
</comment>
<keyword evidence="6" id="KW-0223">Dioxygenase</keyword>
<dbReference type="InterPro" id="IPR010376">
    <property type="entry name" value="GBBH-like_N"/>
</dbReference>
<keyword evidence="4" id="KW-0479">Metal-binding</keyword>
<proteinExistence type="inferred from homology"/>
<evidence type="ECO:0000256" key="4">
    <source>
        <dbReference type="ARBA" id="ARBA00022723"/>
    </source>
</evidence>
<evidence type="ECO:0000256" key="8">
    <source>
        <dbReference type="ARBA" id="ARBA00023004"/>
    </source>
</evidence>
<comment type="pathway">
    <text evidence="2">Amine and polyamine biosynthesis; carnitine biosynthesis.</text>
</comment>
<dbReference type="InterPro" id="IPR003819">
    <property type="entry name" value="TauD/TfdA-like"/>
</dbReference>
<keyword evidence="7" id="KW-0560">Oxidoreductase</keyword>
<dbReference type="Gene3D" id="3.60.130.10">
    <property type="entry name" value="Clavaminate synthase-like"/>
    <property type="match status" value="1"/>
</dbReference>
<dbReference type="InterPro" id="IPR038492">
    <property type="entry name" value="GBBH-like_N_sf"/>
</dbReference>
<evidence type="ECO:0000313" key="11">
    <source>
        <dbReference type="Proteomes" id="UP000694941"/>
    </source>
</evidence>
<evidence type="ECO:0000256" key="6">
    <source>
        <dbReference type="ARBA" id="ARBA00022964"/>
    </source>
</evidence>
<name>A0ABM1BBN9_LIMPO</name>
<evidence type="ECO:0000256" key="3">
    <source>
        <dbReference type="ARBA" id="ARBA00008654"/>
    </source>
</evidence>
<feature type="domain" description="Gamma-butyrobetaine hydroxylase-like N-terminal" evidence="10">
    <location>
        <begin position="50"/>
        <end position="137"/>
    </location>
</feature>
<evidence type="ECO:0000256" key="2">
    <source>
        <dbReference type="ARBA" id="ARBA00005022"/>
    </source>
</evidence>
<accession>A0ABM1BBN9</accession>
<dbReference type="PANTHER" id="PTHR10696">
    <property type="entry name" value="GAMMA-BUTYROBETAINE HYDROXYLASE-RELATED"/>
    <property type="match status" value="1"/>
</dbReference>
<gene>
    <name evidence="12" type="primary">LOC106463290</name>
</gene>
<sequence>MQRFVSQIIRRLKTTSPTLPFYQAHILSIGVSNKNVRPKSTGVKITEVLHIHDSQLRVVFNDNSSCDFSNIWLRDSCLCSKCVHPETRQKLVDVTSLDINIQPSKFYIKGADKLEIEWPSFGKEKKHTSVFSADWLREFLPVTTSDGHVLIQPRNNMYTRKRPQRILWNKNPIEETKVSVEYSDLMESKSVLKQTTELLLTYGIALIRGVPIKVSQTVEVGKRFAYIRESGHGVTSDIIQNPDPNAHLESTGRKLTPHTDLTYRERSPGALLLHCLHSADPNIVGHDKAGGKSLFIDGYAIAEWLRDNHPDHFNILCSTPVPFSLFDAERDRWYRAEWPIITTNKAGEIQEIHYSSISFRAPLLPVEETKPFYLAYQTFSSKITDPSMSWTLYLNPGDLAIFHNRRILHGRESFDPNKVFRFLQGCYVDWDELEALYEHLHVNV</sequence>
<dbReference type="Gene3D" id="3.30.2020.30">
    <property type="match status" value="1"/>
</dbReference>
<comment type="cofactor">
    <cofactor evidence="1">
        <name>Fe(2+)</name>
        <dbReference type="ChEBI" id="CHEBI:29033"/>
    </cofactor>
</comment>
<evidence type="ECO:0000259" key="9">
    <source>
        <dbReference type="Pfam" id="PF02668"/>
    </source>
</evidence>
<evidence type="ECO:0000256" key="1">
    <source>
        <dbReference type="ARBA" id="ARBA00001954"/>
    </source>
</evidence>
<dbReference type="SUPFAM" id="SSF51197">
    <property type="entry name" value="Clavaminate synthase-like"/>
    <property type="match status" value="1"/>
</dbReference>
<dbReference type="PANTHER" id="PTHR10696:SF55">
    <property type="entry name" value="DIOXYGENASE, PUTATIVE-RELATED"/>
    <property type="match status" value="1"/>
</dbReference>
<protein>
    <submittedName>
        <fullName evidence="12">Uncharacterized protein LOC106463290</fullName>
    </submittedName>
</protein>
<dbReference type="GeneID" id="106463290"/>
<dbReference type="InterPro" id="IPR050411">
    <property type="entry name" value="AlphaKG_dependent_hydroxylases"/>
</dbReference>
<organism evidence="11 12">
    <name type="scientific">Limulus polyphemus</name>
    <name type="common">Atlantic horseshoe crab</name>
    <dbReference type="NCBI Taxonomy" id="6850"/>
    <lineage>
        <taxon>Eukaryota</taxon>
        <taxon>Metazoa</taxon>
        <taxon>Ecdysozoa</taxon>
        <taxon>Arthropoda</taxon>
        <taxon>Chelicerata</taxon>
        <taxon>Merostomata</taxon>
        <taxon>Xiphosura</taxon>
        <taxon>Limulidae</taxon>
        <taxon>Limulus</taxon>
    </lineage>
</organism>
<evidence type="ECO:0000256" key="7">
    <source>
        <dbReference type="ARBA" id="ARBA00023002"/>
    </source>
</evidence>
<dbReference type="Pfam" id="PF06155">
    <property type="entry name" value="GBBH-like_N"/>
    <property type="match status" value="1"/>
</dbReference>
<keyword evidence="11" id="KW-1185">Reference proteome</keyword>
<keyword evidence="5" id="KW-0124">Carnitine biosynthesis</keyword>
<evidence type="ECO:0000256" key="5">
    <source>
        <dbReference type="ARBA" id="ARBA00022873"/>
    </source>
</evidence>